<dbReference type="EMBL" id="CP050549">
    <property type="protein sequence ID" value="QND42448.1"/>
    <property type="molecule type" value="Genomic_DNA"/>
</dbReference>
<dbReference type="Pfam" id="PF01757">
    <property type="entry name" value="Acyl_transf_3"/>
    <property type="match status" value="1"/>
</dbReference>
<name>A0A7G6RJL6_RHILV</name>
<dbReference type="InterPro" id="IPR050879">
    <property type="entry name" value="Acyltransferase_3"/>
</dbReference>
<dbReference type="InterPro" id="IPR002656">
    <property type="entry name" value="Acyl_transf_3_dom"/>
</dbReference>
<evidence type="ECO:0000259" key="2">
    <source>
        <dbReference type="Pfam" id="PF01757"/>
    </source>
</evidence>
<keyword evidence="1" id="KW-1133">Transmembrane helix</keyword>
<evidence type="ECO:0000256" key="1">
    <source>
        <dbReference type="SAM" id="Phobius"/>
    </source>
</evidence>
<keyword evidence="1" id="KW-0472">Membrane</keyword>
<feature type="transmembrane region" description="Helical" evidence="1">
    <location>
        <begin position="309"/>
        <end position="332"/>
    </location>
</feature>
<organism evidence="3 4">
    <name type="scientific">Rhizobium leguminosarum bv. viciae</name>
    <dbReference type="NCBI Taxonomy" id="387"/>
    <lineage>
        <taxon>Bacteria</taxon>
        <taxon>Pseudomonadati</taxon>
        <taxon>Pseudomonadota</taxon>
        <taxon>Alphaproteobacteria</taxon>
        <taxon>Hyphomicrobiales</taxon>
        <taxon>Rhizobiaceae</taxon>
        <taxon>Rhizobium/Agrobacterium group</taxon>
        <taxon>Rhizobium</taxon>
    </lineage>
</organism>
<feature type="transmembrane region" description="Helical" evidence="1">
    <location>
        <begin position="38"/>
        <end position="58"/>
    </location>
</feature>
<feature type="transmembrane region" description="Helical" evidence="1">
    <location>
        <begin position="276"/>
        <end position="297"/>
    </location>
</feature>
<sequence length="361" mass="39471">MNTSRQFFTALEALRGIAAVMVIFRHTEGALGPLPASVSYLAVDLFFLLSGVVLANSYEKRLATGQISPAGFLLQRVIRLYPLYLLTLPIGLFSYALQNGLDCSTLAELLLKAILFIPSTNLESLFPFNGPSWSLFFELWAGALFSVLLVRLSLRSLLTIALGAAGITFYGALVEGNLDIGYQPTYFIFGFSRVLFSFSFGICLYRQYDIQKPNTANNGNIIGLLLCGCLIFITGISASTFFGFPYFDFLICLVVFPAIVWLAMRTRQTGMVELAFCWLGRLSYPIYILHAPIFSLLHSLRQKGFDLPASPAVGMVVVIAIFIVAGIVAIYVDEPVRKKLKMMVAPNPASSVSAVSSAGAK</sequence>
<keyword evidence="3" id="KW-0012">Acyltransferase</keyword>
<reference evidence="4" key="1">
    <citation type="journal article" date="2020" name="Mol. Plant Microbe">
        <title>Rhizobial microsymbionts of the narrowly endemic Oxytropis species growing in Kamchatka are characterized by significant genetic diversity and possess a set of genes that are associated with T3SS and T6SS secretion systems and can affect the development of symbiosis.</title>
        <authorList>
            <person name="Safronova V."/>
            <person name="Guro P."/>
            <person name="Sazanova A."/>
            <person name="Kuznetsova I."/>
            <person name="Belimov A."/>
            <person name="Yakubov V."/>
            <person name="Chirak E."/>
            <person name="Afonin A."/>
            <person name="Gogolev Y."/>
            <person name="Andronov E."/>
            <person name="Tikhonovich I."/>
        </authorList>
    </citation>
    <scope>NUCLEOTIDE SEQUENCE [LARGE SCALE GENOMIC DNA]</scope>
    <source>
        <strain evidence="4">RCAM0610</strain>
    </source>
</reference>
<feature type="transmembrane region" description="Helical" evidence="1">
    <location>
        <begin position="217"/>
        <end position="238"/>
    </location>
</feature>
<feature type="domain" description="Acyltransferase 3" evidence="2">
    <location>
        <begin position="10"/>
        <end position="331"/>
    </location>
</feature>
<dbReference type="AlphaFoldDB" id="A0A7G6RJL6"/>
<keyword evidence="1" id="KW-0812">Transmembrane</keyword>
<dbReference type="Proteomes" id="UP000515518">
    <property type="component" value="Chromosome"/>
</dbReference>
<feature type="transmembrane region" description="Helical" evidence="1">
    <location>
        <begin position="244"/>
        <end position="264"/>
    </location>
</feature>
<evidence type="ECO:0000313" key="4">
    <source>
        <dbReference type="Proteomes" id="UP000515518"/>
    </source>
</evidence>
<feature type="transmembrane region" description="Helical" evidence="1">
    <location>
        <begin position="7"/>
        <end position="26"/>
    </location>
</feature>
<evidence type="ECO:0000313" key="3">
    <source>
        <dbReference type="EMBL" id="QND42448.1"/>
    </source>
</evidence>
<gene>
    <name evidence="3" type="ORF">HB770_12405</name>
</gene>
<feature type="transmembrane region" description="Helical" evidence="1">
    <location>
        <begin position="78"/>
        <end position="97"/>
    </location>
</feature>
<keyword evidence="3" id="KW-0808">Transferase</keyword>
<dbReference type="PANTHER" id="PTHR23028:SF134">
    <property type="entry name" value="PUTATIVE (AFU_ORTHOLOGUE AFUA_4G08520)-RELATED"/>
    <property type="match status" value="1"/>
</dbReference>
<accession>A0A7G6RJL6</accession>
<feature type="transmembrane region" description="Helical" evidence="1">
    <location>
        <begin position="186"/>
        <end position="205"/>
    </location>
</feature>
<feature type="transmembrane region" description="Helical" evidence="1">
    <location>
        <begin position="157"/>
        <end position="174"/>
    </location>
</feature>
<protein>
    <submittedName>
        <fullName evidence="3">Acyltransferase</fullName>
    </submittedName>
</protein>
<dbReference type="GO" id="GO:0016747">
    <property type="term" value="F:acyltransferase activity, transferring groups other than amino-acyl groups"/>
    <property type="evidence" value="ECO:0007669"/>
    <property type="project" value="InterPro"/>
</dbReference>
<feature type="transmembrane region" description="Helical" evidence="1">
    <location>
        <begin position="132"/>
        <end position="150"/>
    </location>
</feature>
<proteinExistence type="predicted"/>
<dbReference type="PANTHER" id="PTHR23028">
    <property type="entry name" value="ACETYLTRANSFERASE"/>
    <property type="match status" value="1"/>
</dbReference>